<evidence type="ECO:0000256" key="6">
    <source>
        <dbReference type="ARBA" id="ARBA00022794"/>
    </source>
</evidence>
<keyword evidence="5" id="KW-0493">Microtubule</keyword>
<evidence type="ECO:0000256" key="5">
    <source>
        <dbReference type="ARBA" id="ARBA00022701"/>
    </source>
</evidence>
<keyword evidence="7 9" id="KW-0175">Coiled coil</keyword>
<dbReference type="PANTHER" id="PTHR34031:SF1">
    <property type="entry name" value="CENTROSOMAL PROTEIN OF 162 KDA"/>
    <property type="match status" value="1"/>
</dbReference>
<proteinExistence type="inferred from homology"/>
<dbReference type="GO" id="GO:0005879">
    <property type="term" value="C:axonemal microtubule"/>
    <property type="evidence" value="ECO:0007669"/>
    <property type="project" value="TreeGrafter"/>
</dbReference>
<evidence type="ECO:0000256" key="7">
    <source>
        <dbReference type="ARBA" id="ARBA00023054"/>
    </source>
</evidence>
<name>A0A7R9J0H0_TIMCA</name>
<evidence type="ECO:0000256" key="2">
    <source>
        <dbReference type="ARBA" id="ARBA00009485"/>
    </source>
</evidence>
<feature type="region of interest" description="Disordered" evidence="10">
    <location>
        <begin position="515"/>
        <end position="534"/>
    </location>
</feature>
<evidence type="ECO:0000256" key="8">
    <source>
        <dbReference type="ARBA" id="ARBA00023212"/>
    </source>
</evidence>
<gene>
    <name evidence="11" type="ORF">TCMB3V08_LOCUS3063</name>
</gene>
<accession>A0A7R9J0H0</accession>
<comment type="similarity">
    <text evidence="2">Belongs to the CEP162 family.</text>
</comment>
<comment type="subcellular location">
    <subcellularLocation>
        <location evidence="1">Cytoplasm</location>
        <location evidence="1">Cytoskeleton</location>
        <location evidence="1">Microtubule organizing center</location>
        <location evidence="1">Centrosome</location>
        <location evidence="1">Centriole</location>
    </subcellularLocation>
</comment>
<keyword evidence="4" id="KW-0963">Cytoplasm</keyword>
<dbReference type="GO" id="GO:0060271">
    <property type="term" value="P:cilium assembly"/>
    <property type="evidence" value="ECO:0007669"/>
    <property type="project" value="TreeGrafter"/>
</dbReference>
<evidence type="ECO:0000256" key="4">
    <source>
        <dbReference type="ARBA" id="ARBA00022490"/>
    </source>
</evidence>
<evidence type="ECO:0000256" key="10">
    <source>
        <dbReference type="SAM" id="MobiDB-lite"/>
    </source>
</evidence>
<protein>
    <recommendedName>
        <fullName evidence="3">Centrosomal protein of 162 kDa</fullName>
    </recommendedName>
</protein>
<dbReference type="GO" id="GO:0005814">
    <property type="term" value="C:centriole"/>
    <property type="evidence" value="ECO:0007669"/>
    <property type="project" value="UniProtKB-SubCell"/>
</dbReference>
<evidence type="ECO:0000256" key="1">
    <source>
        <dbReference type="ARBA" id="ARBA00004114"/>
    </source>
</evidence>
<dbReference type="PANTHER" id="PTHR34031">
    <property type="entry name" value="CENTROSOMAL PROTEIN OF 162 KDA"/>
    <property type="match status" value="1"/>
</dbReference>
<organism evidence="11">
    <name type="scientific">Timema californicum</name>
    <name type="common">California timema</name>
    <name type="synonym">Walking stick</name>
    <dbReference type="NCBI Taxonomy" id="61474"/>
    <lineage>
        <taxon>Eukaryota</taxon>
        <taxon>Metazoa</taxon>
        <taxon>Ecdysozoa</taxon>
        <taxon>Arthropoda</taxon>
        <taxon>Hexapoda</taxon>
        <taxon>Insecta</taxon>
        <taxon>Pterygota</taxon>
        <taxon>Neoptera</taxon>
        <taxon>Polyneoptera</taxon>
        <taxon>Phasmatodea</taxon>
        <taxon>Timematodea</taxon>
        <taxon>Timematoidea</taxon>
        <taxon>Timematidae</taxon>
        <taxon>Timema</taxon>
    </lineage>
</organism>
<dbReference type="AlphaFoldDB" id="A0A7R9J0H0"/>
<keyword evidence="6" id="KW-0970">Cilium biogenesis/degradation</keyword>
<dbReference type="InterPro" id="IPR038774">
    <property type="entry name" value="CEP162-like"/>
</dbReference>
<reference evidence="11" key="1">
    <citation type="submission" date="2020-11" db="EMBL/GenBank/DDBJ databases">
        <authorList>
            <person name="Tran Van P."/>
        </authorList>
    </citation>
    <scope>NUCLEOTIDE SEQUENCE</scope>
</reference>
<evidence type="ECO:0000256" key="9">
    <source>
        <dbReference type="SAM" id="Coils"/>
    </source>
</evidence>
<evidence type="ECO:0000256" key="3">
    <source>
        <dbReference type="ARBA" id="ARBA00021406"/>
    </source>
</evidence>
<dbReference type="EMBL" id="OE180018">
    <property type="protein sequence ID" value="CAD7570358.1"/>
    <property type="molecule type" value="Genomic_DNA"/>
</dbReference>
<feature type="compositionally biased region" description="Polar residues" evidence="10">
    <location>
        <begin position="525"/>
        <end position="534"/>
    </location>
</feature>
<sequence>MFSLFQDFAKRDDPHFICEPHGVTNWSNFVLTPSPSVVTFTSHRDSRCQDSVLPPTVTAVAGTSTLPPHLGTSFCYTSTNVAGTISPTFCYPYPHVAEHNVAVSIKRTVYSSISLVIHSSSTGDWDSAHMANLDVLPPELSLPMRNMLLKRFFDEMVKTQLTGSILPLSIEFFVACQGNLDFSDNFGTSIHVRVILFNDSNCNVNPLSSDDTQSSSSRVSSKHDIKETPTTEPKFWWIKTKNEQYINSEHILSSAVSNLKDTANNPMNPDETLREDVLRLNKKGGESQPIATNMSNIRDSPDVSSSMQEFLTKEKLCTSNVSDKTVLSEGEREALETSLHDNLTDDDLGNIMEQLSQLTDDSSDKSVEEILKEAEELAKENAQNFKELSSSFRSMSSHSIFQAKEDETISLKQTHETLTAEGILKPHNPINANTGVNNQGTTNTVNSSSNKVCLKQEPSGDRKTSVSRAHPKQKYINVLQNTSVRKDKTKITTNKIPNSTSHIRENKNKDIRKSIQTSKEPKQASFPSSKCLNSSESTSINLKKAEVLTSHQKSKTVLKKSKTFGFEDNFPVPVMSSEYSGADFVLNETYQASHKNVDDFNNIPPPESSLELEPENVSKTNELLYQLIDKEVHSEFDAVLKESGLLTREREHSAQNSICPTDVSEQKSNESKQMLDDYAQALKDSIKLNIETKKTLSVVSEESSIDLSSNGYYGPEDKQQSNVETGNILNSQLNNLRKELLEERGKILVLKEEMESKEKHHLDKMNQLTQKYEKELFELKKDTLILTAKVTDYENQLSLKDKNGDGVMSKMFGADHRSALLEKELQQQEQLIQGCQRENIKLCQDIKHLKVGIAISIFLAELQFMLNPFVRTYRITSALEVLLDKKQLSSVQADVVKREYLDFVSKQEVIDYLKQSTSSGNQLDEFFMNIFSRLNASQELKYFTKKNLVLFHNNAAIERSFSLNKECLVENLHEDSLIAQHVTYDAVNAARDL</sequence>
<evidence type="ECO:0000313" key="11">
    <source>
        <dbReference type="EMBL" id="CAD7570358.1"/>
    </source>
</evidence>
<feature type="compositionally biased region" description="Low complexity" evidence="10">
    <location>
        <begin position="431"/>
        <end position="450"/>
    </location>
</feature>
<feature type="region of interest" description="Disordered" evidence="10">
    <location>
        <begin position="428"/>
        <end position="471"/>
    </location>
</feature>
<keyword evidence="8" id="KW-0206">Cytoskeleton</keyword>
<feature type="coiled-coil region" evidence="9">
    <location>
        <begin position="733"/>
        <end position="782"/>
    </location>
</feature>